<name>A0AAV9RL12_9TELE</name>
<organism evidence="1 2">
    <name type="scientific">Crenichthys baileyi</name>
    <name type="common">White River springfish</name>
    <dbReference type="NCBI Taxonomy" id="28760"/>
    <lineage>
        <taxon>Eukaryota</taxon>
        <taxon>Metazoa</taxon>
        <taxon>Chordata</taxon>
        <taxon>Craniata</taxon>
        <taxon>Vertebrata</taxon>
        <taxon>Euteleostomi</taxon>
        <taxon>Actinopterygii</taxon>
        <taxon>Neopterygii</taxon>
        <taxon>Teleostei</taxon>
        <taxon>Neoteleostei</taxon>
        <taxon>Acanthomorphata</taxon>
        <taxon>Ovalentaria</taxon>
        <taxon>Atherinomorphae</taxon>
        <taxon>Cyprinodontiformes</taxon>
        <taxon>Goodeidae</taxon>
        <taxon>Crenichthys</taxon>
    </lineage>
</organism>
<accession>A0AAV9RL12</accession>
<dbReference type="EMBL" id="JAHHUM010001745">
    <property type="protein sequence ID" value="KAK5609517.1"/>
    <property type="molecule type" value="Genomic_DNA"/>
</dbReference>
<evidence type="ECO:0000313" key="1">
    <source>
        <dbReference type="EMBL" id="KAK5609517.1"/>
    </source>
</evidence>
<sequence>MQPLGFVSNMAATLTKWSEGSQNQVFIGTGDGLSSPVPIKENMVDMFSSVDMLARLKAAHTQTTKNSHFSDLHLVRTQLQCDGIPSCDLRERRNAASLETGDGVFTLQQENYPKHSQSYNEMV</sequence>
<evidence type="ECO:0000313" key="2">
    <source>
        <dbReference type="Proteomes" id="UP001311232"/>
    </source>
</evidence>
<reference evidence="1 2" key="1">
    <citation type="submission" date="2021-06" db="EMBL/GenBank/DDBJ databases">
        <authorList>
            <person name="Palmer J.M."/>
        </authorList>
    </citation>
    <scope>NUCLEOTIDE SEQUENCE [LARGE SCALE GENOMIC DNA]</scope>
    <source>
        <strain evidence="1 2">MEX-2019</strain>
        <tissue evidence="1">Muscle</tissue>
    </source>
</reference>
<keyword evidence="2" id="KW-1185">Reference proteome</keyword>
<protein>
    <submittedName>
        <fullName evidence="1">Uncharacterized protein</fullName>
    </submittedName>
</protein>
<proteinExistence type="predicted"/>
<comment type="caution">
    <text evidence="1">The sequence shown here is derived from an EMBL/GenBank/DDBJ whole genome shotgun (WGS) entry which is preliminary data.</text>
</comment>
<dbReference type="AlphaFoldDB" id="A0AAV9RL12"/>
<dbReference type="Proteomes" id="UP001311232">
    <property type="component" value="Unassembled WGS sequence"/>
</dbReference>
<gene>
    <name evidence="1" type="ORF">CRENBAI_007232</name>
</gene>